<comment type="cofactor">
    <cofactor evidence="8">
        <name>Mg(2+)</name>
        <dbReference type="ChEBI" id="CHEBI:18420"/>
    </cofactor>
    <cofactor evidence="8">
        <name>Mn(2+)</name>
        <dbReference type="ChEBI" id="CHEBI:29035"/>
    </cofactor>
</comment>
<keyword evidence="5 8" id="KW-0547">Nucleotide-binding</keyword>
<feature type="binding site" evidence="8">
    <location>
        <position position="139"/>
    </location>
    <ligand>
        <name>ATP</name>
        <dbReference type="ChEBI" id="CHEBI:30616"/>
    </ligand>
</feature>
<dbReference type="NCBIfam" id="NF000658">
    <property type="entry name" value="PRK00029.1"/>
    <property type="match status" value="1"/>
</dbReference>
<dbReference type="Pfam" id="PF02696">
    <property type="entry name" value="SelO"/>
    <property type="match status" value="1"/>
</dbReference>
<feature type="active site" description="Proton acceptor" evidence="8">
    <location>
        <position position="266"/>
    </location>
</feature>
<evidence type="ECO:0000256" key="5">
    <source>
        <dbReference type="ARBA" id="ARBA00022741"/>
    </source>
</evidence>
<evidence type="ECO:0000256" key="4">
    <source>
        <dbReference type="ARBA" id="ARBA00022723"/>
    </source>
</evidence>
<dbReference type="PANTHER" id="PTHR32057">
    <property type="entry name" value="PROTEIN ADENYLYLTRANSFERASE SELO, MITOCHONDRIAL"/>
    <property type="match status" value="1"/>
</dbReference>
<feature type="binding site" evidence="8">
    <location>
        <position position="104"/>
    </location>
    <ligand>
        <name>ATP</name>
        <dbReference type="ChEBI" id="CHEBI:30616"/>
    </ligand>
</feature>
<comment type="catalytic activity">
    <reaction evidence="8">
        <text>L-threonyl-[protein] + ATP = 3-O-(5'-adenylyl)-L-threonyl-[protein] + diphosphate</text>
        <dbReference type="Rhea" id="RHEA:54292"/>
        <dbReference type="Rhea" id="RHEA-COMP:11060"/>
        <dbReference type="Rhea" id="RHEA-COMP:13847"/>
        <dbReference type="ChEBI" id="CHEBI:30013"/>
        <dbReference type="ChEBI" id="CHEBI:30616"/>
        <dbReference type="ChEBI" id="CHEBI:33019"/>
        <dbReference type="ChEBI" id="CHEBI:138113"/>
        <dbReference type="EC" id="2.7.7.108"/>
    </reaction>
</comment>
<evidence type="ECO:0000256" key="6">
    <source>
        <dbReference type="ARBA" id="ARBA00022840"/>
    </source>
</evidence>
<sequence length="512" mass="55008">MTGIQPKAEVPVKLSLMPILFQFDNTYARDLPGFWAPGQPAPVPAPSLLFLNRGLALDLSLDPELLGGPDGAAIFAGNRVPAGAEPLAQAYAGHQFGGFSPQLGDGRALLLGEIIDRYGRRRDVALKGSGRTAFSCRGDGKAAAGAMLREALMGEVMHALGLPTTRALAVAATGETVHREQPLPGAVLTRVAASHLRVGTFEYFRARRDTARLQQLADYAVARHDPDLVGTEDPYLGLLRRVTQRQATLVAGWMNVGFIHGVLNTDNVALSGETIDYGPCAFLEAYDPDAVFSSIDHAGRYAYRNQPPVTRWNLARLAETLLPLIAGEDSEAGAARALEQATGVIDAFPAWFEAALLAGQRAKLGLQDEDPGDRALADDWLALLRAQRVDFTLGWRRLADAAEGNEGPLRALFTDPQAPGAWLERWRARAGREGRPAADWAAGLRRVNPAVIPRNHRVEEALAAASDHGDLGPFQQLLAAVRRPFEETPGQAAYLDPAPAAVTACYRTFCGT</sequence>
<keyword evidence="4 8" id="KW-0479">Metal-binding</keyword>
<dbReference type="EMBL" id="BMOR01000023">
    <property type="protein sequence ID" value="GGN44617.1"/>
    <property type="molecule type" value="Genomic_DNA"/>
</dbReference>
<evidence type="ECO:0000313" key="9">
    <source>
        <dbReference type="EMBL" id="GGN44617.1"/>
    </source>
</evidence>
<dbReference type="EC" id="2.7.7.-" evidence="8"/>
<comment type="catalytic activity">
    <reaction evidence="8">
        <text>L-histidyl-[protein] + UTP = N(tele)-(5'-uridylyl)-L-histidyl-[protein] + diphosphate</text>
        <dbReference type="Rhea" id="RHEA:83891"/>
        <dbReference type="Rhea" id="RHEA-COMP:9745"/>
        <dbReference type="Rhea" id="RHEA-COMP:20239"/>
        <dbReference type="ChEBI" id="CHEBI:29979"/>
        <dbReference type="ChEBI" id="CHEBI:33019"/>
        <dbReference type="ChEBI" id="CHEBI:46398"/>
        <dbReference type="ChEBI" id="CHEBI:233474"/>
    </reaction>
</comment>
<comment type="similarity">
    <text evidence="1 8">Belongs to the SELO family.</text>
</comment>
<feature type="binding site" evidence="8">
    <location>
        <position position="127"/>
    </location>
    <ligand>
        <name>ATP</name>
        <dbReference type="ChEBI" id="CHEBI:30616"/>
    </ligand>
</feature>
<feature type="binding site" evidence="8">
    <location>
        <position position="190"/>
    </location>
    <ligand>
        <name>ATP</name>
        <dbReference type="ChEBI" id="CHEBI:30616"/>
    </ligand>
</feature>
<reference evidence="10" key="1">
    <citation type="journal article" date="2019" name="Int. J. Syst. Evol. Microbiol.">
        <title>The Global Catalogue of Microorganisms (GCM) 10K type strain sequencing project: providing services to taxonomists for standard genome sequencing and annotation.</title>
        <authorList>
            <consortium name="The Broad Institute Genomics Platform"/>
            <consortium name="The Broad Institute Genome Sequencing Center for Infectious Disease"/>
            <person name="Wu L."/>
            <person name="Ma J."/>
        </authorList>
    </citation>
    <scope>NUCLEOTIDE SEQUENCE [LARGE SCALE GENOMIC DNA]</scope>
    <source>
        <strain evidence="10">JCM 16918</strain>
    </source>
</reference>
<feature type="binding site" evidence="8">
    <location>
        <position position="140"/>
    </location>
    <ligand>
        <name>ATP</name>
        <dbReference type="ChEBI" id="CHEBI:30616"/>
    </ligand>
</feature>
<comment type="catalytic activity">
    <reaction evidence="8">
        <text>L-tyrosyl-[protein] + UTP = O-(5'-uridylyl)-L-tyrosyl-[protein] + diphosphate</text>
        <dbReference type="Rhea" id="RHEA:83887"/>
        <dbReference type="Rhea" id="RHEA-COMP:10136"/>
        <dbReference type="Rhea" id="RHEA-COMP:20238"/>
        <dbReference type="ChEBI" id="CHEBI:33019"/>
        <dbReference type="ChEBI" id="CHEBI:46398"/>
        <dbReference type="ChEBI" id="CHEBI:46858"/>
        <dbReference type="ChEBI" id="CHEBI:90602"/>
    </reaction>
</comment>
<evidence type="ECO:0000256" key="8">
    <source>
        <dbReference type="HAMAP-Rule" id="MF_00692"/>
    </source>
</evidence>
<dbReference type="EC" id="2.7.7.108" evidence="8"/>
<keyword evidence="2 8" id="KW-0808">Transferase</keyword>
<keyword evidence="8" id="KW-0464">Manganese</keyword>
<feature type="binding site" evidence="8">
    <location>
        <position position="107"/>
    </location>
    <ligand>
        <name>ATP</name>
        <dbReference type="ChEBI" id="CHEBI:30616"/>
    </ligand>
</feature>
<comment type="caution">
    <text evidence="9">The sequence shown here is derived from an EMBL/GenBank/DDBJ whole genome shotgun (WGS) entry which is preliminary data.</text>
</comment>
<name>A0ABQ2JGG1_9DEIO</name>
<dbReference type="Proteomes" id="UP000645517">
    <property type="component" value="Unassembled WGS sequence"/>
</dbReference>
<feature type="binding site" evidence="8">
    <location>
        <position position="276"/>
    </location>
    <ligand>
        <name>ATP</name>
        <dbReference type="ChEBI" id="CHEBI:30616"/>
    </ligand>
</feature>
<evidence type="ECO:0000256" key="2">
    <source>
        <dbReference type="ARBA" id="ARBA00022679"/>
    </source>
</evidence>
<feature type="binding site" evidence="8">
    <location>
        <position position="106"/>
    </location>
    <ligand>
        <name>ATP</name>
        <dbReference type="ChEBI" id="CHEBI:30616"/>
    </ligand>
</feature>
<dbReference type="HAMAP" id="MF_00692">
    <property type="entry name" value="SelO"/>
    <property type="match status" value="1"/>
</dbReference>
<keyword evidence="10" id="KW-1185">Reference proteome</keyword>
<comment type="catalytic activity">
    <reaction evidence="8">
        <text>L-seryl-[protein] + ATP = 3-O-(5'-adenylyl)-L-seryl-[protein] + diphosphate</text>
        <dbReference type="Rhea" id="RHEA:58120"/>
        <dbReference type="Rhea" id="RHEA-COMP:9863"/>
        <dbReference type="Rhea" id="RHEA-COMP:15073"/>
        <dbReference type="ChEBI" id="CHEBI:29999"/>
        <dbReference type="ChEBI" id="CHEBI:30616"/>
        <dbReference type="ChEBI" id="CHEBI:33019"/>
        <dbReference type="ChEBI" id="CHEBI:142516"/>
        <dbReference type="EC" id="2.7.7.108"/>
    </reaction>
</comment>
<evidence type="ECO:0000256" key="3">
    <source>
        <dbReference type="ARBA" id="ARBA00022695"/>
    </source>
</evidence>
<dbReference type="PANTHER" id="PTHR32057:SF14">
    <property type="entry name" value="PROTEIN ADENYLYLTRANSFERASE SELO, MITOCHONDRIAL"/>
    <property type="match status" value="1"/>
</dbReference>
<comment type="catalytic activity">
    <reaction evidence="8">
        <text>L-seryl-[protein] + UTP = O-(5'-uridylyl)-L-seryl-[protein] + diphosphate</text>
        <dbReference type="Rhea" id="RHEA:64604"/>
        <dbReference type="Rhea" id="RHEA-COMP:9863"/>
        <dbReference type="Rhea" id="RHEA-COMP:16635"/>
        <dbReference type="ChEBI" id="CHEBI:29999"/>
        <dbReference type="ChEBI" id="CHEBI:33019"/>
        <dbReference type="ChEBI" id="CHEBI:46398"/>
        <dbReference type="ChEBI" id="CHEBI:156051"/>
    </reaction>
</comment>
<dbReference type="InterPro" id="IPR003846">
    <property type="entry name" value="SelO"/>
</dbReference>
<proteinExistence type="inferred from homology"/>
<evidence type="ECO:0000313" key="10">
    <source>
        <dbReference type="Proteomes" id="UP000645517"/>
    </source>
</evidence>
<protein>
    <recommendedName>
        <fullName evidence="8">Protein nucleotidyltransferase YdiU</fullName>
        <ecNumber evidence="8">2.7.7.-</ecNumber>
    </recommendedName>
    <alternativeName>
        <fullName evidence="8">Protein adenylyltransferase YdiU</fullName>
        <ecNumber evidence="8">2.7.7.108</ecNumber>
    </alternativeName>
    <alternativeName>
        <fullName evidence="8">Protein uridylyltransferase YdiU</fullName>
        <ecNumber evidence="8">2.7.7.-</ecNumber>
    </alternativeName>
</protein>
<evidence type="ECO:0000256" key="1">
    <source>
        <dbReference type="ARBA" id="ARBA00009747"/>
    </source>
</evidence>
<comment type="function">
    <text evidence="8">Nucleotidyltransferase involved in the post-translational modification of proteins. It can catalyze the addition of adenosine monophosphate (AMP) or uridine monophosphate (UMP) to a protein, resulting in modifications known as AMPylation and UMPylation.</text>
</comment>
<feature type="binding site" evidence="8">
    <location>
        <position position="276"/>
    </location>
    <ligand>
        <name>Mg(2+)</name>
        <dbReference type="ChEBI" id="CHEBI:18420"/>
    </ligand>
</feature>
<accession>A0ABQ2JGG1</accession>
<feature type="binding site" evidence="8">
    <location>
        <position position="197"/>
    </location>
    <ligand>
        <name>ATP</name>
        <dbReference type="ChEBI" id="CHEBI:30616"/>
    </ligand>
</feature>
<gene>
    <name evidence="8" type="primary">ydiU</name>
    <name evidence="8" type="synonym">selO</name>
    <name evidence="9" type="ORF">GCM10010842_33360</name>
</gene>
<evidence type="ECO:0000256" key="7">
    <source>
        <dbReference type="ARBA" id="ARBA00022842"/>
    </source>
</evidence>
<keyword evidence="7 8" id="KW-0460">Magnesium</keyword>
<organism evidence="9 10">
    <name type="scientific">Deinococcus daejeonensis</name>
    <dbReference type="NCBI Taxonomy" id="1007098"/>
    <lineage>
        <taxon>Bacteria</taxon>
        <taxon>Thermotogati</taxon>
        <taxon>Deinococcota</taxon>
        <taxon>Deinococci</taxon>
        <taxon>Deinococcales</taxon>
        <taxon>Deinococcaceae</taxon>
        <taxon>Deinococcus</taxon>
    </lineage>
</organism>
<comment type="catalytic activity">
    <reaction evidence="8">
        <text>L-tyrosyl-[protein] + ATP = O-(5'-adenylyl)-L-tyrosyl-[protein] + diphosphate</text>
        <dbReference type="Rhea" id="RHEA:54288"/>
        <dbReference type="Rhea" id="RHEA-COMP:10136"/>
        <dbReference type="Rhea" id="RHEA-COMP:13846"/>
        <dbReference type="ChEBI" id="CHEBI:30616"/>
        <dbReference type="ChEBI" id="CHEBI:33019"/>
        <dbReference type="ChEBI" id="CHEBI:46858"/>
        <dbReference type="ChEBI" id="CHEBI:83624"/>
        <dbReference type="EC" id="2.7.7.108"/>
    </reaction>
</comment>
<feature type="binding site" evidence="8">
    <location>
        <position position="267"/>
    </location>
    <ligand>
        <name>Mg(2+)</name>
        <dbReference type="ChEBI" id="CHEBI:18420"/>
    </ligand>
</feature>
<keyword evidence="6 8" id="KW-0067">ATP-binding</keyword>
<keyword evidence="3 8" id="KW-0548">Nucleotidyltransferase</keyword>